<feature type="compositionally biased region" description="Polar residues" evidence="1">
    <location>
        <begin position="1"/>
        <end position="58"/>
    </location>
</feature>
<feature type="compositionally biased region" description="Basic and acidic residues" evidence="1">
    <location>
        <begin position="71"/>
        <end position="82"/>
    </location>
</feature>
<accession>A0ABU6U8G1</accession>
<keyword evidence="3" id="KW-1185">Reference proteome</keyword>
<sequence length="155" mass="17845">MASTHNLYDSQPTPTNNRQSNNQGWRDNQQNRWNPPQQSHQRYQSPHTRQNPQFSVGQSLADDALRTLQQESRELKEAQKRTDAQISNLTDLITYFTTRVMGNQQSPSQSSSSTPIPSQPLPNPKHDQTNLFETSLVSSLMDKRQVYRIVQVIPR</sequence>
<evidence type="ECO:0000256" key="1">
    <source>
        <dbReference type="SAM" id="MobiDB-lite"/>
    </source>
</evidence>
<dbReference type="EMBL" id="JASCZI010120905">
    <property type="protein sequence ID" value="MED6157359.1"/>
    <property type="molecule type" value="Genomic_DNA"/>
</dbReference>
<name>A0ABU6U8G1_9FABA</name>
<reference evidence="2 3" key="1">
    <citation type="journal article" date="2023" name="Plants (Basel)">
        <title>Bridging the Gap: Combining Genomics and Transcriptomics Approaches to Understand Stylosanthes scabra, an Orphan Legume from the Brazilian Caatinga.</title>
        <authorList>
            <person name="Ferreira-Neto J.R.C."/>
            <person name="da Silva M.D."/>
            <person name="Binneck E."/>
            <person name="de Melo N.F."/>
            <person name="da Silva R.H."/>
            <person name="de Melo A.L.T.M."/>
            <person name="Pandolfi V."/>
            <person name="Bustamante F.O."/>
            <person name="Brasileiro-Vidal A.C."/>
            <person name="Benko-Iseppon A.M."/>
        </authorList>
    </citation>
    <scope>NUCLEOTIDE SEQUENCE [LARGE SCALE GENOMIC DNA]</scope>
    <source>
        <tissue evidence="2">Leaves</tissue>
    </source>
</reference>
<evidence type="ECO:0000313" key="2">
    <source>
        <dbReference type="EMBL" id="MED6157359.1"/>
    </source>
</evidence>
<dbReference type="Proteomes" id="UP001341840">
    <property type="component" value="Unassembled WGS sequence"/>
</dbReference>
<feature type="compositionally biased region" description="Low complexity" evidence="1">
    <location>
        <begin position="104"/>
        <end position="116"/>
    </location>
</feature>
<feature type="region of interest" description="Disordered" evidence="1">
    <location>
        <begin position="102"/>
        <end position="129"/>
    </location>
</feature>
<feature type="region of interest" description="Disordered" evidence="1">
    <location>
        <begin position="1"/>
        <end position="82"/>
    </location>
</feature>
<gene>
    <name evidence="2" type="ORF">PIB30_022485</name>
</gene>
<protein>
    <submittedName>
        <fullName evidence="2">Uncharacterized protein</fullName>
    </submittedName>
</protein>
<comment type="caution">
    <text evidence="2">The sequence shown here is derived from an EMBL/GenBank/DDBJ whole genome shotgun (WGS) entry which is preliminary data.</text>
</comment>
<proteinExistence type="predicted"/>
<organism evidence="2 3">
    <name type="scientific">Stylosanthes scabra</name>
    <dbReference type="NCBI Taxonomy" id="79078"/>
    <lineage>
        <taxon>Eukaryota</taxon>
        <taxon>Viridiplantae</taxon>
        <taxon>Streptophyta</taxon>
        <taxon>Embryophyta</taxon>
        <taxon>Tracheophyta</taxon>
        <taxon>Spermatophyta</taxon>
        <taxon>Magnoliopsida</taxon>
        <taxon>eudicotyledons</taxon>
        <taxon>Gunneridae</taxon>
        <taxon>Pentapetalae</taxon>
        <taxon>rosids</taxon>
        <taxon>fabids</taxon>
        <taxon>Fabales</taxon>
        <taxon>Fabaceae</taxon>
        <taxon>Papilionoideae</taxon>
        <taxon>50 kb inversion clade</taxon>
        <taxon>dalbergioids sensu lato</taxon>
        <taxon>Dalbergieae</taxon>
        <taxon>Pterocarpus clade</taxon>
        <taxon>Stylosanthes</taxon>
    </lineage>
</organism>
<evidence type="ECO:0000313" key="3">
    <source>
        <dbReference type="Proteomes" id="UP001341840"/>
    </source>
</evidence>